<dbReference type="InterPro" id="IPR025109">
    <property type="entry name" value="DUF4031"/>
</dbReference>
<evidence type="ECO:0000256" key="1">
    <source>
        <dbReference type="SAM" id="MobiDB-lite"/>
    </source>
</evidence>
<dbReference type="EMBL" id="LN483070">
    <property type="protein sequence ID" value="CEA07266.1"/>
    <property type="molecule type" value="Genomic_DNA"/>
</dbReference>
<feature type="compositionally biased region" description="Low complexity" evidence="1">
    <location>
        <begin position="305"/>
        <end position="326"/>
    </location>
</feature>
<protein>
    <recommendedName>
        <fullName evidence="2">DUF4031 domain-containing protein</fullName>
    </recommendedName>
</protein>
<proteinExistence type="predicted"/>
<name>A0A078MQZ2_9MICC</name>
<dbReference type="PATRIC" id="fig|1461584.3.peg.568"/>
<accession>A0A078MQZ2</accession>
<sequence length="339" mass="36384">MIYIDPPMWPAHGTLFSHLVSDTSLQELHAFAGRCGISPRAFDGDHYDVPAHRHDELVAAGAVAVDCGSLVRILIASGLRIPARERPGALVRPLMERWHRLLPQHPDLGTALLERWNEPHRRYHDRRHLLQVLEALDLLAGDRVPRPTALAAWFHDAVYAGQAGADEEASARLAEDLLPAAGVSAGEVAETARLVRLTAQHRPADGDDDGALLSDADLAVLSRDPGGYAAYVRDIRAEYAHVPEEAFRQGRRQVLEGLLAADRLYATAEGRRRWEDRARRNLAAELAGLDAPSAPAAAPTPPAAPTGAAPTGAAPSPSAAPALPAAEPDPVPGPHRTRP</sequence>
<dbReference type="AlphaFoldDB" id="A0A078MQZ2"/>
<evidence type="ECO:0000259" key="2">
    <source>
        <dbReference type="Pfam" id="PF13223"/>
    </source>
</evidence>
<organism evidence="3">
    <name type="scientific">Arthrobacter saudimassiliensis</name>
    <dbReference type="NCBI Taxonomy" id="1461584"/>
    <lineage>
        <taxon>Bacteria</taxon>
        <taxon>Bacillati</taxon>
        <taxon>Actinomycetota</taxon>
        <taxon>Actinomycetes</taxon>
        <taxon>Micrococcales</taxon>
        <taxon>Micrococcaceae</taxon>
        <taxon>Arthrobacter</taxon>
    </lineage>
</organism>
<dbReference type="SUPFAM" id="SSF109604">
    <property type="entry name" value="HD-domain/PDEase-like"/>
    <property type="match status" value="1"/>
</dbReference>
<feature type="domain" description="DUF4031" evidence="2">
    <location>
        <begin position="2"/>
        <end position="76"/>
    </location>
</feature>
<gene>
    <name evidence="3" type="ORF">BN1051_00578</name>
</gene>
<dbReference type="Pfam" id="PF13223">
    <property type="entry name" value="DUF4031"/>
    <property type="match status" value="1"/>
</dbReference>
<dbReference type="Gene3D" id="1.10.3210.10">
    <property type="entry name" value="Hypothetical protein af1432"/>
    <property type="match status" value="1"/>
</dbReference>
<dbReference type="InterPro" id="IPR009218">
    <property type="entry name" value="HD_phosphohydro"/>
</dbReference>
<dbReference type="PANTHER" id="PTHR21174">
    <property type="match status" value="1"/>
</dbReference>
<feature type="region of interest" description="Disordered" evidence="1">
    <location>
        <begin position="289"/>
        <end position="339"/>
    </location>
</feature>
<dbReference type="PANTHER" id="PTHR21174:SF0">
    <property type="entry name" value="HD PHOSPHOHYDROLASE FAMILY PROTEIN-RELATED"/>
    <property type="match status" value="1"/>
</dbReference>
<reference evidence="3" key="1">
    <citation type="submission" date="2014-07" db="EMBL/GenBank/DDBJ databases">
        <authorList>
            <person name="Urmite Genomes Urmite Genomes"/>
        </authorList>
    </citation>
    <scope>NUCLEOTIDE SEQUENCE</scope>
    <source>
        <strain evidence="3">11W110_air</strain>
    </source>
</reference>
<evidence type="ECO:0000313" key="3">
    <source>
        <dbReference type="EMBL" id="CEA07266.1"/>
    </source>
</evidence>